<dbReference type="Proteomes" id="UP000054995">
    <property type="component" value="Unassembled WGS sequence"/>
</dbReference>
<keyword evidence="2" id="KW-1185">Reference proteome</keyword>
<protein>
    <submittedName>
        <fullName evidence="1">Uncharacterized protein</fullName>
    </submittedName>
</protein>
<evidence type="ECO:0000313" key="2">
    <source>
        <dbReference type="Proteomes" id="UP000054995"/>
    </source>
</evidence>
<sequence length="69" mass="8017">MCVKLQSAHIHHSTVYVIHVVIDMSPFDATVLQSVYSSNDINIESYALKINEMILFAYFLNRYVCLFLF</sequence>
<proteinExistence type="predicted"/>
<comment type="caution">
    <text evidence="1">The sequence shown here is derived from an EMBL/GenBank/DDBJ whole genome shotgun (WGS) entry which is preliminary data.</text>
</comment>
<reference evidence="1 2" key="1">
    <citation type="submission" date="2015-01" db="EMBL/GenBank/DDBJ databases">
        <title>Evolution of Trichinella species and genotypes.</title>
        <authorList>
            <person name="Korhonen P.K."/>
            <person name="Edoardo P."/>
            <person name="Giuseppe L.R."/>
            <person name="Gasser R.B."/>
        </authorList>
    </citation>
    <scope>NUCLEOTIDE SEQUENCE [LARGE SCALE GENOMIC DNA]</scope>
    <source>
        <strain evidence="1">ISS470</strain>
    </source>
</reference>
<gene>
    <name evidence="1" type="ORF">T4D_3467</name>
</gene>
<accession>A0A0V1F520</accession>
<dbReference type="AlphaFoldDB" id="A0A0V1F520"/>
<dbReference type="EMBL" id="JYDT01000244">
    <property type="protein sequence ID" value="KRY81290.1"/>
    <property type="molecule type" value="Genomic_DNA"/>
</dbReference>
<evidence type="ECO:0000313" key="1">
    <source>
        <dbReference type="EMBL" id="KRY81290.1"/>
    </source>
</evidence>
<organism evidence="1 2">
    <name type="scientific">Trichinella pseudospiralis</name>
    <name type="common">Parasitic roundworm</name>
    <dbReference type="NCBI Taxonomy" id="6337"/>
    <lineage>
        <taxon>Eukaryota</taxon>
        <taxon>Metazoa</taxon>
        <taxon>Ecdysozoa</taxon>
        <taxon>Nematoda</taxon>
        <taxon>Enoplea</taxon>
        <taxon>Dorylaimia</taxon>
        <taxon>Trichinellida</taxon>
        <taxon>Trichinellidae</taxon>
        <taxon>Trichinella</taxon>
    </lineage>
</organism>
<name>A0A0V1F520_TRIPS</name>